<reference evidence="1" key="1">
    <citation type="submission" date="2020-03" db="EMBL/GenBank/DDBJ databases">
        <title>The deep terrestrial virosphere.</title>
        <authorList>
            <person name="Holmfeldt K."/>
            <person name="Nilsson E."/>
            <person name="Simone D."/>
            <person name="Lopez-Fernandez M."/>
            <person name="Wu X."/>
            <person name="de Brujin I."/>
            <person name="Lundin D."/>
            <person name="Andersson A."/>
            <person name="Bertilsson S."/>
            <person name="Dopson M."/>
        </authorList>
    </citation>
    <scope>NUCLEOTIDE SEQUENCE</scope>
    <source>
        <strain evidence="1">TM448A03070</strain>
    </source>
</reference>
<gene>
    <name evidence="1" type="ORF">TM448A03070_0001</name>
</gene>
<proteinExistence type="predicted"/>
<evidence type="ECO:0000313" key="1">
    <source>
        <dbReference type="EMBL" id="QJA52897.1"/>
    </source>
</evidence>
<name>A0A6H2A001_9ZZZZ</name>
<sequence length="106" mass="12809">MDKNKKDRVMRRLIPPEYRIWEGLVAIKWSEELESRRIVESKAVNSYWAKHHPEILDIPTTNHTKEFTKELVEYIEKFLKSKGFTKKVSLYARYKGKTYWIFGKDD</sequence>
<dbReference type="EMBL" id="MT144377">
    <property type="protein sequence ID" value="QJA52897.1"/>
    <property type="molecule type" value="Genomic_DNA"/>
</dbReference>
<dbReference type="AlphaFoldDB" id="A0A6H2A001"/>
<organism evidence="1">
    <name type="scientific">viral metagenome</name>
    <dbReference type="NCBI Taxonomy" id="1070528"/>
    <lineage>
        <taxon>unclassified sequences</taxon>
        <taxon>metagenomes</taxon>
        <taxon>organismal metagenomes</taxon>
    </lineage>
</organism>
<accession>A0A6H2A001</accession>
<protein>
    <submittedName>
        <fullName evidence="1">Uncharacterized protein</fullName>
    </submittedName>
</protein>